<feature type="domain" description="Leucine-binding protein" evidence="5">
    <location>
        <begin position="50"/>
        <end position="392"/>
    </location>
</feature>
<dbReference type="PROSITE" id="PS51257">
    <property type="entry name" value="PROKAR_LIPOPROTEIN"/>
    <property type="match status" value="1"/>
</dbReference>
<protein>
    <recommendedName>
        <fullName evidence="5">Leucine-binding protein domain-containing protein</fullName>
    </recommendedName>
</protein>
<comment type="similarity">
    <text evidence="1">Belongs to the leucine-binding protein family.</text>
</comment>
<gene>
    <name evidence="6" type="ORF">E4K67_13085</name>
</gene>
<comment type="caution">
    <text evidence="6">The sequence shown here is derived from an EMBL/GenBank/DDBJ whole genome shotgun (WGS) entry which is preliminary data.</text>
</comment>
<dbReference type="Proteomes" id="UP000298460">
    <property type="component" value="Unassembled WGS sequence"/>
</dbReference>
<dbReference type="PROSITE" id="PS51318">
    <property type="entry name" value="TAT"/>
    <property type="match status" value="1"/>
</dbReference>
<evidence type="ECO:0000256" key="1">
    <source>
        <dbReference type="ARBA" id="ARBA00010062"/>
    </source>
</evidence>
<evidence type="ECO:0000313" key="6">
    <source>
        <dbReference type="EMBL" id="TGE37661.1"/>
    </source>
</evidence>
<dbReference type="PRINTS" id="PR00337">
    <property type="entry name" value="LEUILEVALBP"/>
</dbReference>
<dbReference type="PANTHER" id="PTHR30483">
    <property type="entry name" value="LEUCINE-SPECIFIC-BINDING PROTEIN"/>
    <property type="match status" value="1"/>
</dbReference>
<sequence length="411" mass="43959">MEDVSRRKFMKISGASLAALAFPGILVGCASTKTETSGTSTAPTKKEFVIGVIGAMTGPSAQLGNNAKYGVTIAVDEINAKGGINGSQIRLVIRDDEADPTKSLNLARELVTKEKIDAFIGPVNTTCAKAIQPYLNQNKIIHMNGGCTGATLINEKEFPYTFRTHINDRDQANYMVDRAIKKGRQKIAMVHDTSALGSGAKADMEAAFKQQGKQAAVDCSYNVGDVDMLAVAQKIKDAQCDSALFFTLGVDGARIAKALEKIDYLPPKVEIHGYTSLGQPAYRDLAGSAAEGTLCNTPTKCAYKAGAELPARQAGLAKAFEAKFGPNATNEIIFATAVSHYDCVYIIKEGVEKSKSFEADKVKAAIEMISNYDGANSDYKFSPDRHDGNQASNLSVTLVTKNNKGLFQLAE</sequence>
<dbReference type="Gene3D" id="3.40.50.2300">
    <property type="match status" value="2"/>
</dbReference>
<dbReference type="InterPro" id="IPR006311">
    <property type="entry name" value="TAT_signal"/>
</dbReference>
<evidence type="ECO:0000256" key="4">
    <source>
        <dbReference type="ARBA" id="ARBA00022970"/>
    </source>
</evidence>
<evidence type="ECO:0000259" key="5">
    <source>
        <dbReference type="Pfam" id="PF13458"/>
    </source>
</evidence>
<dbReference type="InterPro" id="IPR000709">
    <property type="entry name" value="Leu_Ile_Val-bd"/>
</dbReference>
<organism evidence="6 7">
    <name type="scientific">Desulfosporosinus fructosivorans</name>
    <dbReference type="NCBI Taxonomy" id="2018669"/>
    <lineage>
        <taxon>Bacteria</taxon>
        <taxon>Bacillati</taxon>
        <taxon>Bacillota</taxon>
        <taxon>Clostridia</taxon>
        <taxon>Eubacteriales</taxon>
        <taxon>Desulfitobacteriaceae</taxon>
        <taxon>Desulfosporosinus</taxon>
    </lineage>
</organism>
<dbReference type="InterPro" id="IPR051010">
    <property type="entry name" value="BCAA_transport"/>
</dbReference>
<dbReference type="PANTHER" id="PTHR30483:SF6">
    <property type="entry name" value="PERIPLASMIC BINDING PROTEIN OF ABC TRANSPORTER FOR NATURAL AMINO ACIDS"/>
    <property type="match status" value="1"/>
</dbReference>
<reference evidence="6 7" key="1">
    <citation type="submission" date="2019-03" db="EMBL/GenBank/DDBJ databases">
        <title>Draft Genome Sequence of Desulfosporosinus fructosivorans Strain 63.6F, Isolated from Marine Sediment in the Baltic Sea.</title>
        <authorList>
            <person name="Hausmann B."/>
            <person name="Vandieken V."/>
            <person name="Pjevac P."/>
            <person name="Schreck K."/>
            <person name="Herbold C.W."/>
            <person name="Loy A."/>
        </authorList>
    </citation>
    <scope>NUCLEOTIDE SEQUENCE [LARGE SCALE GENOMIC DNA]</scope>
    <source>
        <strain evidence="6 7">63.6F</strain>
    </source>
</reference>
<name>A0A4Z0R3L0_9FIRM</name>
<dbReference type="OrthoDB" id="9783240at2"/>
<dbReference type="EMBL" id="SPQQ01000004">
    <property type="protein sequence ID" value="TGE37661.1"/>
    <property type="molecule type" value="Genomic_DNA"/>
</dbReference>
<dbReference type="GO" id="GO:0006865">
    <property type="term" value="P:amino acid transport"/>
    <property type="evidence" value="ECO:0007669"/>
    <property type="project" value="UniProtKB-KW"/>
</dbReference>
<dbReference type="CDD" id="cd06335">
    <property type="entry name" value="PBP1_ABC_ligand_binding-like"/>
    <property type="match status" value="1"/>
</dbReference>
<evidence type="ECO:0000313" key="7">
    <source>
        <dbReference type="Proteomes" id="UP000298460"/>
    </source>
</evidence>
<dbReference type="AlphaFoldDB" id="A0A4Z0R3L0"/>
<keyword evidence="3" id="KW-0732">Signal</keyword>
<accession>A0A4Z0R3L0</accession>
<keyword evidence="4" id="KW-0029">Amino-acid transport</keyword>
<proteinExistence type="inferred from homology"/>
<evidence type="ECO:0000256" key="2">
    <source>
        <dbReference type="ARBA" id="ARBA00022448"/>
    </source>
</evidence>
<evidence type="ECO:0000256" key="3">
    <source>
        <dbReference type="ARBA" id="ARBA00022729"/>
    </source>
</evidence>
<keyword evidence="7" id="KW-1185">Reference proteome</keyword>
<keyword evidence="2" id="KW-0813">Transport</keyword>
<dbReference type="Pfam" id="PF13458">
    <property type="entry name" value="Peripla_BP_6"/>
    <property type="match status" value="1"/>
</dbReference>
<dbReference type="RefSeq" id="WP_135547389.1">
    <property type="nucleotide sequence ID" value="NZ_SPQQ01000004.1"/>
</dbReference>
<dbReference type="SUPFAM" id="SSF53822">
    <property type="entry name" value="Periplasmic binding protein-like I"/>
    <property type="match status" value="1"/>
</dbReference>
<dbReference type="InterPro" id="IPR028082">
    <property type="entry name" value="Peripla_BP_I"/>
</dbReference>
<dbReference type="InterPro" id="IPR028081">
    <property type="entry name" value="Leu-bd"/>
</dbReference>